<evidence type="ECO:0000313" key="18">
    <source>
        <dbReference type="EMBL" id="PJE76699.1"/>
    </source>
</evidence>
<keyword evidence="13 18" id="KW-0670">Pyruvate</keyword>
<dbReference type="Proteomes" id="UP000231436">
    <property type="component" value="Unassembled WGS sequence"/>
</dbReference>
<keyword evidence="6 15" id="KW-0808">Transferase</keyword>
<dbReference type="EMBL" id="PFEU01000015">
    <property type="protein sequence ID" value="PJE76699.1"/>
    <property type="molecule type" value="Genomic_DNA"/>
</dbReference>
<dbReference type="InterPro" id="IPR011037">
    <property type="entry name" value="Pyrv_Knase-like_insert_dom_sf"/>
</dbReference>
<dbReference type="Gene3D" id="3.40.1380.20">
    <property type="entry name" value="Pyruvate kinase, C-terminal domain"/>
    <property type="match status" value="1"/>
</dbReference>
<dbReference type="GO" id="GO:0000287">
    <property type="term" value="F:magnesium ion binding"/>
    <property type="evidence" value="ECO:0007669"/>
    <property type="project" value="UniProtKB-UniRule"/>
</dbReference>
<name>A0A2M8LGX2_9BACT</name>
<dbReference type="GO" id="GO:0004743">
    <property type="term" value="F:pyruvate kinase activity"/>
    <property type="evidence" value="ECO:0007669"/>
    <property type="project" value="UniProtKB-UniRule"/>
</dbReference>
<evidence type="ECO:0000256" key="2">
    <source>
        <dbReference type="ARBA" id="ARBA00001958"/>
    </source>
</evidence>
<evidence type="ECO:0000256" key="3">
    <source>
        <dbReference type="ARBA" id="ARBA00004997"/>
    </source>
</evidence>
<evidence type="ECO:0000256" key="8">
    <source>
        <dbReference type="ARBA" id="ARBA00022741"/>
    </source>
</evidence>
<comment type="pathway">
    <text evidence="3 15">Carbohydrate degradation; glycolysis; pyruvate from D-glyceraldehyde 3-phosphate: step 5/5.</text>
</comment>
<keyword evidence="9 15" id="KW-0418">Kinase</keyword>
<dbReference type="InterPro" id="IPR018209">
    <property type="entry name" value="Pyrv_Knase_AS"/>
</dbReference>
<dbReference type="InterPro" id="IPR040442">
    <property type="entry name" value="Pyrv_kinase-like_dom_sf"/>
</dbReference>
<evidence type="ECO:0000256" key="15">
    <source>
        <dbReference type="RuleBase" id="RU000504"/>
    </source>
</evidence>
<keyword evidence="8" id="KW-0547">Nucleotide-binding</keyword>
<keyword evidence="10" id="KW-0067">ATP-binding</keyword>
<dbReference type="SUPFAM" id="SSF50800">
    <property type="entry name" value="PK beta-barrel domain-like"/>
    <property type="match status" value="1"/>
</dbReference>
<dbReference type="InterPro" id="IPR036918">
    <property type="entry name" value="Pyrv_Knase_C_sf"/>
</dbReference>
<evidence type="ECO:0000259" key="17">
    <source>
        <dbReference type="Pfam" id="PF02887"/>
    </source>
</evidence>
<dbReference type="InterPro" id="IPR015813">
    <property type="entry name" value="Pyrv/PenolPyrv_kinase-like_dom"/>
</dbReference>
<evidence type="ECO:0000259" key="16">
    <source>
        <dbReference type="Pfam" id="PF00224"/>
    </source>
</evidence>
<reference evidence="19" key="1">
    <citation type="submission" date="2017-09" db="EMBL/GenBank/DDBJ databases">
        <title>Depth-based differentiation of microbial function through sediment-hosted aquifers and enrichment of novel symbionts in the deep terrestrial subsurface.</title>
        <authorList>
            <person name="Probst A.J."/>
            <person name="Ladd B."/>
            <person name="Jarett J.K."/>
            <person name="Geller-Mcgrath D.E."/>
            <person name="Sieber C.M.K."/>
            <person name="Emerson J.B."/>
            <person name="Anantharaman K."/>
            <person name="Thomas B.C."/>
            <person name="Malmstrom R."/>
            <person name="Stieglmeier M."/>
            <person name="Klingl A."/>
            <person name="Woyke T."/>
            <person name="Ryan C.M."/>
            <person name="Banfield J.F."/>
        </authorList>
    </citation>
    <scope>NUCLEOTIDE SEQUENCE [LARGE SCALE GENOMIC DNA]</scope>
</reference>
<dbReference type="GO" id="GO:0016301">
    <property type="term" value="F:kinase activity"/>
    <property type="evidence" value="ECO:0007669"/>
    <property type="project" value="UniProtKB-KW"/>
</dbReference>
<dbReference type="AlphaFoldDB" id="A0A2M8LGX2"/>
<evidence type="ECO:0000256" key="5">
    <source>
        <dbReference type="ARBA" id="ARBA00012142"/>
    </source>
</evidence>
<dbReference type="Gene3D" id="3.20.20.60">
    <property type="entry name" value="Phosphoenolpyruvate-binding domains"/>
    <property type="match status" value="1"/>
</dbReference>
<evidence type="ECO:0000313" key="19">
    <source>
        <dbReference type="Proteomes" id="UP000231436"/>
    </source>
</evidence>
<comment type="catalytic activity">
    <reaction evidence="15">
        <text>pyruvate + ATP = phosphoenolpyruvate + ADP + H(+)</text>
        <dbReference type="Rhea" id="RHEA:18157"/>
        <dbReference type="ChEBI" id="CHEBI:15361"/>
        <dbReference type="ChEBI" id="CHEBI:15378"/>
        <dbReference type="ChEBI" id="CHEBI:30616"/>
        <dbReference type="ChEBI" id="CHEBI:58702"/>
        <dbReference type="ChEBI" id="CHEBI:456216"/>
        <dbReference type="EC" id="2.7.1.40"/>
    </reaction>
</comment>
<dbReference type="UniPathway" id="UPA00109">
    <property type="reaction ID" value="UER00188"/>
</dbReference>
<keyword evidence="7" id="KW-0479">Metal-binding</keyword>
<dbReference type="FunFam" id="2.40.33.10:FF:000001">
    <property type="entry name" value="Pyruvate kinase"/>
    <property type="match status" value="1"/>
</dbReference>
<dbReference type="NCBIfam" id="NF004491">
    <property type="entry name" value="PRK05826.1"/>
    <property type="match status" value="1"/>
</dbReference>
<evidence type="ECO:0000256" key="13">
    <source>
        <dbReference type="ARBA" id="ARBA00023317"/>
    </source>
</evidence>
<dbReference type="InterPro" id="IPR001697">
    <property type="entry name" value="Pyr_Knase"/>
</dbReference>
<dbReference type="InterPro" id="IPR015793">
    <property type="entry name" value="Pyrv_Knase_brl"/>
</dbReference>
<dbReference type="GO" id="GO:0005524">
    <property type="term" value="F:ATP binding"/>
    <property type="evidence" value="ECO:0007669"/>
    <property type="project" value="UniProtKB-KW"/>
</dbReference>
<protein>
    <recommendedName>
        <fullName evidence="5 14">Pyruvate kinase</fullName>
        <ecNumber evidence="5 14">2.7.1.40</ecNumber>
    </recommendedName>
</protein>
<dbReference type="Pfam" id="PF02887">
    <property type="entry name" value="PK_C"/>
    <property type="match status" value="1"/>
</dbReference>
<evidence type="ECO:0000256" key="6">
    <source>
        <dbReference type="ARBA" id="ARBA00022679"/>
    </source>
</evidence>
<evidence type="ECO:0000256" key="10">
    <source>
        <dbReference type="ARBA" id="ARBA00022840"/>
    </source>
</evidence>
<sequence>MKKRTKIICTIGPASASPSVLEKMMRAGMDVARLNFSHATHADHKRLIRTVRSASKKAGKFVPLIGDLQGPKIRLGELPKEGVELPQGGTMIISTNADRYQEGVLPVTYKNLHLDVKKGDRILIDDGIFELNVLRVSGYRIHTKVVNGGRITSHKGMNFPDSQLHVSSITTKDKADAVFGVEQGVEWIALSFVTGPAPVLAMKRLIKKHTPPGTVPARVIVKIEKHEAIDRFEEILAVTDAIMIARGDLGVEIPAEEVPIRQKEIIEKCRQAGKPVVVATQMMDSMIRNPRPTRAEVSDVANAVFDHTDAVMLSGESATGKYPLQTVKMMAKIAQEAEASTYDDVKLSMDHDRDLVSASSLAVKLLALRGSIDGVLVSHILAPWSETILKSRPEVPLFLAVGSDRQARQLAMGWGAQPFVMKTQNERTFVRTAIAKLTKDHLIKKGMRLAIVLGERHGEGFDLVEVR</sequence>
<dbReference type="SUPFAM" id="SSF51621">
    <property type="entry name" value="Phosphoenolpyruvate/pyruvate domain"/>
    <property type="match status" value="1"/>
</dbReference>
<gene>
    <name evidence="18" type="primary">pyk</name>
    <name evidence="18" type="ORF">COV05_02950</name>
</gene>
<dbReference type="SUPFAM" id="SSF52935">
    <property type="entry name" value="PK C-terminal domain-like"/>
    <property type="match status" value="1"/>
</dbReference>
<evidence type="ECO:0000256" key="1">
    <source>
        <dbReference type="ARBA" id="ARBA00001946"/>
    </source>
</evidence>
<comment type="cofactor">
    <cofactor evidence="2">
        <name>K(+)</name>
        <dbReference type="ChEBI" id="CHEBI:29103"/>
    </cofactor>
</comment>
<proteinExistence type="inferred from homology"/>
<dbReference type="FunFam" id="3.20.20.60:FF:000025">
    <property type="entry name" value="Pyruvate kinase"/>
    <property type="match status" value="1"/>
</dbReference>
<dbReference type="PRINTS" id="PR01050">
    <property type="entry name" value="PYRUVTKNASE"/>
</dbReference>
<feature type="domain" description="Pyruvate kinase barrel" evidence="16">
    <location>
        <begin position="3"/>
        <end position="327"/>
    </location>
</feature>
<dbReference type="EC" id="2.7.1.40" evidence="5 14"/>
<dbReference type="PANTHER" id="PTHR11817">
    <property type="entry name" value="PYRUVATE KINASE"/>
    <property type="match status" value="1"/>
</dbReference>
<evidence type="ECO:0000256" key="7">
    <source>
        <dbReference type="ARBA" id="ARBA00022723"/>
    </source>
</evidence>
<keyword evidence="12 15" id="KW-0324">Glycolysis</keyword>
<organism evidence="18 19">
    <name type="scientific">Candidatus Uhrbacteria bacterium CG10_big_fil_rev_8_21_14_0_10_48_16</name>
    <dbReference type="NCBI Taxonomy" id="1975038"/>
    <lineage>
        <taxon>Bacteria</taxon>
        <taxon>Candidatus Uhriibacteriota</taxon>
    </lineage>
</organism>
<evidence type="ECO:0000256" key="11">
    <source>
        <dbReference type="ARBA" id="ARBA00022842"/>
    </source>
</evidence>
<dbReference type="InterPro" id="IPR015806">
    <property type="entry name" value="Pyrv_Knase_insert_dom_sf"/>
</dbReference>
<evidence type="ECO:0000256" key="9">
    <source>
        <dbReference type="ARBA" id="ARBA00022777"/>
    </source>
</evidence>
<dbReference type="Gene3D" id="2.40.33.10">
    <property type="entry name" value="PK beta-barrel domain-like"/>
    <property type="match status" value="1"/>
</dbReference>
<dbReference type="PROSITE" id="PS00110">
    <property type="entry name" value="PYRUVATE_KINASE"/>
    <property type="match status" value="1"/>
</dbReference>
<feature type="domain" description="Pyruvate kinase C-terminal" evidence="17">
    <location>
        <begin position="388"/>
        <end position="459"/>
    </location>
</feature>
<dbReference type="Pfam" id="PF00224">
    <property type="entry name" value="PK"/>
    <property type="match status" value="1"/>
</dbReference>
<evidence type="ECO:0000256" key="14">
    <source>
        <dbReference type="NCBIfam" id="TIGR01064"/>
    </source>
</evidence>
<keyword evidence="11 15" id="KW-0460">Magnesium</keyword>
<evidence type="ECO:0000256" key="4">
    <source>
        <dbReference type="ARBA" id="ARBA00008663"/>
    </source>
</evidence>
<dbReference type="InterPro" id="IPR015795">
    <property type="entry name" value="Pyrv_Knase_C"/>
</dbReference>
<evidence type="ECO:0000256" key="12">
    <source>
        <dbReference type="ARBA" id="ARBA00023152"/>
    </source>
</evidence>
<dbReference type="GO" id="GO:0030955">
    <property type="term" value="F:potassium ion binding"/>
    <property type="evidence" value="ECO:0007669"/>
    <property type="project" value="UniProtKB-UniRule"/>
</dbReference>
<comment type="caution">
    <text evidence="18">The sequence shown here is derived from an EMBL/GenBank/DDBJ whole genome shotgun (WGS) entry which is preliminary data.</text>
</comment>
<comment type="similarity">
    <text evidence="4 15">Belongs to the pyruvate kinase family.</text>
</comment>
<comment type="cofactor">
    <cofactor evidence="1">
        <name>Mg(2+)</name>
        <dbReference type="ChEBI" id="CHEBI:18420"/>
    </cofactor>
</comment>
<dbReference type="NCBIfam" id="NF004978">
    <property type="entry name" value="PRK06354.1"/>
    <property type="match status" value="1"/>
</dbReference>
<accession>A0A2M8LGX2</accession>
<dbReference type="NCBIfam" id="TIGR01064">
    <property type="entry name" value="pyruv_kin"/>
    <property type="match status" value="1"/>
</dbReference>